<feature type="compositionally biased region" description="Basic and acidic residues" evidence="1">
    <location>
        <begin position="110"/>
        <end position="126"/>
    </location>
</feature>
<dbReference type="Proteomes" id="UP001460270">
    <property type="component" value="Unassembled WGS sequence"/>
</dbReference>
<keyword evidence="3" id="KW-1185">Reference proteome</keyword>
<proteinExistence type="predicted"/>
<comment type="caution">
    <text evidence="2">The sequence shown here is derived from an EMBL/GenBank/DDBJ whole genome shotgun (WGS) entry which is preliminary data.</text>
</comment>
<dbReference type="AlphaFoldDB" id="A0AAW0NA81"/>
<sequence>MDRRTTRLQEELMQSREEGQNKLDGRRKDIIREMSLDHAQHVSKLKRDKEEACNATKTIQEELEQQHQLRIIQSEVWESSKKEMEEKMLQMKEEMARLEKDLLQTQTNLEEQKRETQTTLDREEIS</sequence>
<evidence type="ECO:0000256" key="1">
    <source>
        <dbReference type="SAM" id="MobiDB-lite"/>
    </source>
</evidence>
<dbReference type="EMBL" id="JBBPFD010000015">
    <property type="protein sequence ID" value="KAK7895535.1"/>
    <property type="molecule type" value="Genomic_DNA"/>
</dbReference>
<gene>
    <name evidence="2" type="ORF">WMY93_020860</name>
</gene>
<feature type="region of interest" description="Disordered" evidence="1">
    <location>
        <begin position="103"/>
        <end position="126"/>
    </location>
</feature>
<protein>
    <submittedName>
        <fullName evidence="2">Uncharacterized protein</fullName>
    </submittedName>
</protein>
<evidence type="ECO:0000313" key="2">
    <source>
        <dbReference type="EMBL" id="KAK7895535.1"/>
    </source>
</evidence>
<organism evidence="2 3">
    <name type="scientific">Mugilogobius chulae</name>
    <name type="common">yellowstripe goby</name>
    <dbReference type="NCBI Taxonomy" id="88201"/>
    <lineage>
        <taxon>Eukaryota</taxon>
        <taxon>Metazoa</taxon>
        <taxon>Chordata</taxon>
        <taxon>Craniata</taxon>
        <taxon>Vertebrata</taxon>
        <taxon>Euteleostomi</taxon>
        <taxon>Actinopterygii</taxon>
        <taxon>Neopterygii</taxon>
        <taxon>Teleostei</taxon>
        <taxon>Neoteleostei</taxon>
        <taxon>Acanthomorphata</taxon>
        <taxon>Gobiaria</taxon>
        <taxon>Gobiiformes</taxon>
        <taxon>Gobioidei</taxon>
        <taxon>Gobiidae</taxon>
        <taxon>Gobionellinae</taxon>
        <taxon>Mugilogobius</taxon>
    </lineage>
</organism>
<name>A0AAW0NA81_9GOBI</name>
<feature type="region of interest" description="Disordered" evidence="1">
    <location>
        <begin position="1"/>
        <end position="22"/>
    </location>
</feature>
<accession>A0AAW0NA81</accession>
<reference evidence="3" key="1">
    <citation type="submission" date="2024-04" db="EMBL/GenBank/DDBJ databases">
        <title>Salinicola lusitanus LLJ914,a marine bacterium isolated from the Okinawa Trough.</title>
        <authorList>
            <person name="Li J."/>
        </authorList>
    </citation>
    <scope>NUCLEOTIDE SEQUENCE [LARGE SCALE GENOMIC DNA]</scope>
</reference>
<evidence type="ECO:0000313" key="3">
    <source>
        <dbReference type="Proteomes" id="UP001460270"/>
    </source>
</evidence>